<keyword evidence="2" id="KW-1185">Reference proteome</keyword>
<gene>
    <name evidence="1" type="ORF">SEA_TONENILI_210</name>
</gene>
<evidence type="ECO:0000313" key="1">
    <source>
        <dbReference type="EMBL" id="AON96930.1"/>
    </source>
</evidence>
<dbReference type="Proteomes" id="UP000204231">
    <property type="component" value="Segment"/>
</dbReference>
<evidence type="ECO:0000313" key="2">
    <source>
        <dbReference type="Proteomes" id="UP000204231"/>
    </source>
</evidence>
<dbReference type="GeneID" id="29066608"/>
<proteinExistence type="predicted"/>
<name>A0A1C9EHG0_9CAUD</name>
<accession>A0A1C9EHG0</accession>
<dbReference type="OrthoDB" id="36380at10239"/>
<sequence>MDTPMQTRGRKAFSDVTINVATDMLAKTTSRSDLTTEEIAMILGTVKVLRALARQVSKREASYGKKNT</sequence>
<dbReference type="RefSeq" id="YP_009288043.1">
    <property type="nucleotide sequence ID" value="NC_031080.1"/>
</dbReference>
<reference evidence="1 2" key="1">
    <citation type="submission" date="2016-08" db="EMBL/GenBank/DDBJ databases">
        <authorList>
            <person name="Acevedo E."/>
            <person name="Azhar M."/>
            <person name="Golebiewska U.P."/>
            <person name="Grzywna D."/>
            <person name="Guardiola R."/>
            <person name="Jackson O."/>
            <person name="John N."/>
            <person name="Kanavatsas C."/>
            <person name="Khan S."/>
            <person name="Leong J."/>
            <person name="Mansilla E."/>
            <person name="Muladjanov Y."/>
            <person name="Nouel J."/>
            <person name="Oh S."/>
            <person name="Oppedisano M."/>
            <person name="Sajid A."/>
            <person name="Samper M."/>
            <person name="Ugbeva O."/>
            <person name="Delesalle V.A."/>
            <person name="Garlena R.A."/>
            <person name="Russell D.A."/>
            <person name="Pope W.H."/>
            <person name="Jacobs-Sera D."/>
            <person name="Hendrix R.W."/>
            <person name="Hatfull G.F."/>
        </authorList>
    </citation>
    <scope>NUCLEOTIDE SEQUENCE [LARGE SCALE GENOMIC DNA]</scope>
</reference>
<dbReference type="KEGG" id="vg:29066608"/>
<protein>
    <submittedName>
        <fullName evidence="1">Uncharacterized protein</fullName>
    </submittedName>
</protein>
<organism evidence="1 2">
    <name type="scientific">Mycobacterium phage Tonenili</name>
    <dbReference type="NCBI Taxonomy" id="1891703"/>
    <lineage>
        <taxon>Viruses</taxon>
        <taxon>Duplodnaviria</taxon>
        <taxon>Heunggongvirae</taxon>
        <taxon>Uroviricota</taxon>
        <taxon>Caudoviricetes</taxon>
        <taxon>Ceeclamvirinae</taxon>
        <taxon>Bixzunavirus</taxon>
        <taxon>Bixzunavirus tonenili</taxon>
    </lineage>
</organism>
<dbReference type="EMBL" id="KX752698">
    <property type="protein sequence ID" value="AON96930.1"/>
    <property type="molecule type" value="Genomic_DNA"/>
</dbReference>